<dbReference type="Proteomes" id="UP000007875">
    <property type="component" value="Unassembled WGS sequence"/>
</dbReference>
<keyword evidence="1" id="KW-0472">Membrane</keyword>
<reference evidence="2" key="3">
    <citation type="submission" date="2025-09" db="UniProtKB">
        <authorList>
            <consortium name="Ensembl"/>
        </authorList>
    </citation>
    <scope>IDENTIFICATION</scope>
</reference>
<dbReference type="HOGENOM" id="CLU_1829665_0_0_1"/>
<organism evidence="2 3">
    <name type="scientific">Ciona savignyi</name>
    <name type="common">Pacific transparent sea squirt</name>
    <dbReference type="NCBI Taxonomy" id="51511"/>
    <lineage>
        <taxon>Eukaryota</taxon>
        <taxon>Metazoa</taxon>
        <taxon>Chordata</taxon>
        <taxon>Tunicata</taxon>
        <taxon>Ascidiacea</taxon>
        <taxon>Phlebobranchia</taxon>
        <taxon>Cionidae</taxon>
        <taxon>Ciona</taxon>
    </lineage>
</organism>
<keyword evidence="3" id="KW-1185">Reference proteome</keyword>
<feature type="transmembrane region" description="Helical" evidence="1">
    <location>
        <begin position="7"/>
        <end position="24"/>
    </location>
</feature>
<dbReference type="Ensembl" id="ENSCSAVT00000020178.1">
    <property type="protein sequence ID" value="ENSCSAVP00000019964.1"/>
    <property type="gene ID" value="ENSCSAVG00000011713.1"/>
</dbReference>
<sequence length="141" mass="16741">MRRKSRYLFVLLFIWFGGVLYYFANFTRSERNAPVHMEETDLDIEENFNPNLSDSKHKDSLFNDNFDKDSYDDISDPNNKDNIYKKKADLLGKLWDNHRPTDHAEKLHFQPNNFIPNKKRGIPWRDFDEVGYIGATALRHG</sequence>
<protein>
    <submittedName>
        <fullName evidence="2">Uncharacterized protein</fullName>
    </submittedName>
</protein>
<reference evidence="2" key="2">
    <citation type="submission" date="2025-08" db="UniProtKB">
        <authorList>
            <consortium name="Ensembl"/>
        </authorList>
    </citation>
    <scope>IDENTIFICATION</scope>
</reference>
<dbReference type="GeneTree" id="ENSGT00940000156958"/>
<evidence type="ECO:0000256" key="1">
    <source>
        <dbReference type="SAM" id="Phobius"/>
    </source>
</evidence>
<reference evidence="3" key="1">
    <citation type="submission" date="2003-08" db="EMBL/GenBank/DDBJ databases">
        <authorList>
            <person name="Birren B."/>
            <person name="Nusbaum C."/>
            <person name="Abebe A."/>
            <person name="Abouelleil A."/>
            <person name="Adekoya E."/>
            <person name="Ait-zahra M."/>
            <person name="Allen N."/>
            <person name="Allen T."/>
            <person name="An P."/>
            <person name="Anderson M."/>
            <person name="Anderson S."/>
            <person name="Arachchi H."/>
            <person name="Armbruster J."/>
            <person name="Bachantsang P."/>
            <person name="Baldwin J."/>
            <person name="Barry A."/>
            <person name="Bayul T."/>
            <person name="Blitshsteyn B."/>
            <person name="Bloom T."/>
            <person name="Blye J."/>
            <person name="Boguslavskiy L."/>
            <person name="Borowsky M."/>
            <person name="Boukhgalter B."/>
            <person name="Brunache A."/>
            <person name="Butler J."/>
            <person name="Calixte N."/>
            <person name="Calvo S."/>
            <person name="Camarata J."/>
            <person name="Campo K."/>
            <person name="Chang J."/>
            <person name="Cheshatsang Y."/>
            <person name="Citroen M."/>
            <person name="Collymore A."/>
            <person name="Considine T."/>
            <person name="Cook A."/>
            <person name="Cooke P."/>
            <person name="Corum B."/>
            <person name="Cuomo C."/>
            <person name="David R."/>
            <person name="Dawoe T."/>
            <person name="Degray S."/>
            <person name="Dodge S."/>
            <person name="Dooley K."/>
            <person name="Dorje P."/>
            <person name="Dorjee K."/>
            <person name="Dorris L."/>
            <person name="Duffey N."/>
            <person name="Dupes A."/>
            <person name="Elkins T."/>
            <person name="Engels R."/>
            <person name="Erickson J."/>
            <person name="Farina A."/>
            <person name="Faro S."/>
            <person name="Ferreira P."/>
            <person name="Fischer H."/>
            <person name="Fitzgerald M."/>
            <person name="Foley K."/>
            <person name="Gage D."/>
            <person name="Galagan J."/>
            <person name="Gearin G."/>
            <person name="Gnerre S."/>
            <person name="Gnirke A."/>
            <person name="Goyette A."/>
            <person name="Graham J."/>
            <person name="Grandbois E."/>
            <person name="Gyaltsen K."/>
            <person name="Hafez N."/>
            <person name="Hagopian D."/>
            <person name="Hagos B."/>
            <person name="Hall J."/>
            <person name="Hatcher B."/>
            <person name="Heller A."/>
            <person name="Higgins H."/>
            <person name="Honan T."/>
            <person name="Horn A."/>
            <person name="Houde N."/>
            <person name="Hughes L."/>
            <person name="Hulme W."/>
            <person name="Husby E."/>
            <person name="Iliev I."/>
            <person name="Jaffe D."/>
            <person name="Jones C."/>
            <person name="Kamal M."/>
            <person name="Kamat A."/>
            <person name="Kamvysselis M."/>
            <person name="Karlsson E."/>
            <person name="Kells C."/>
            <person name="Kieu A."/>
            <person name="Kisner P."/>
            <person name="Kodira C."/>
            <person name="Kulbokas E."/>
            <person name="Labutti K."/>
            <person name="Lama D."/>
            <person name="Landers T."/>
            <person name="Leger J."/>
            <person name="Levine S."/>
            <person name="Lewis D."/>
            <person name="Lewis T."/>
            <person name="Lindblad-toh K."/>
            <person name="Liu X."/>
            <person name="Lokyitsang T."/>
            <person name="Lokyitsang Y."/>
            <person name="Lucien O."/>
            <person name="Lui A."/>
            <person name="Ma L.J."/>
            <person name="Mabbitt R."/>
            <person name="Macdonald J."/>
            <person name="Maclean C."/>
            <person name="Major J."/>
            <person name="Manning J."/>
            <person name="Marabella R."/>
            <person name="Maru K."/>
            <person name="Matthews C."/>
            <person name="Mauceli E."/>
            <person name="Mccarthy M."/>
            <person name="Mcdonough S."/>
            <person name="Mcghee T."/>
            <person name="Meldrim J."/>
            <person name="Meneus L."/>
            <person name="Mesirov J."/>
            <person name="Mihalev A."/>
            <person name="Mihova T."/>
            <person name="Mikkelsen T."/>
            <person name="Mlenga V."/>
            <person name="Moru K."/>
            <person name="Mozes J."/>
            <person name="Mulrain L."/>
            <person name="Munson G."/>
            <person name="Naylor J."/>
            <person name="Newes C."/>
            <person name="Nguyen C."/>
            <person name="Nguyen N."/>
            <person name="Nguyen T."/>
            <person name="Nicol R."/>
            <person name="Nielsen C."/>
            <person name="Nizzari M."/>
            <person name="Norbu C."/>
            <person name="Norbu N."/>
            <person name="O'donnell P."/>
            <person name="Okoawo O."/>
            <person name="O'leary S."/>
            <person name="Omotosho B."/>
            <person name="O'neill K."/>
            <person name="Osman S."/>
            <person name="Parker S."/>
            <person name="Perrin D."/>
            <person name="Phunkhang P."/>
            <person name="Piqani B."/>
            <person name="Purcell S."/>
            <person name="Rachupka T."/>
            <person name="Ramasamy U."/>
            <person name="Rameau R."/>
            <person name="Ray V."/>
            <person name="Raymond C."/>
            <person name="Retta R."/>
            <person name="Richardson S."/>
            <person name="Rise C."/>
            <person name="Rodriguez J."/>
            <person name="Rogers J."/>
            <person name="Rogov P."/>
            <person name="Rutman M."/>
            <person name="Schupbach R."/>
            <person name="Seaman C."/>
            <person name="Settipalli S."/>
            <person name="Sharpe T."/>
            <person name="Sheridan J."/>
            <person name="Sherpa N."/>
            <person name="Shi J."/>
            <person name="Smirnov S."/>
            <person name="Smith C."/>
            <person name="Sougnez C."/>
            <person name="Spencer B."/>
            <person name="Stalker J."/>
            <person name="Stange-thomann N."/>
            <person name="Stavropoulos S."/>
            <person name="Stetson K."/>
            <person name="Stone C."/>
            <person name="Stone S."/>
            <person name="Stubbs M."/>
            <person name="Talamas J."/>
            <person name="Tchuinga P."/>
            <person name="Tenzing P."/>
            <person name="Tesfaye S."/>
            <person name="Theodore J."/>
            <person name="Thoulutsang Y."/>
            <person name="Topham K."/>
            <person name="Towey S."/>
            <person name="Tsamla T."/>
            <person name="Tsomo N."/>
            <person name="Vallee D."/>
            <person name="Vassiliev H."/>
            <person name="Venkataraman V."/>
            <person name="Vinson J."/>
            <person name="Vo A."/>
            <person name="Wade C."/>
            <person name="Wang S."/>
            <person name="Wangchuk T."/>
            <person name="Wangdi T."/>
            <person name="Whittaker C."/>
            <person name="Wilkinson J."/>
            <person name="Wu Y."/>
            <person name="Wyman D."/>
            <person name="Yadav S."/>
            <person name="Yang S."/>
            <person name="Yang X."/>
            <person name="Yeager S."/>
            <person name="Yee E."/>
            <person name="Young G."/>
            <person name="Zainoun J."/>
            <person name="Zembeck L."/>
            <person name="Zimmer A."/>
            <person name="Zody M."/>
            <person name="Lander E."/>
        </authorList>
    </citation>
    <scope>NUCLEOTIDE SEQUENCE [LARGE SCALE GENOMIC DNA]</scope>
</reference>
<dbReference type="AlphaFoldDB" id="H2ZQU8"/>
<evidence type="ECO:0000313" key="2">
    <source>
        <dbReference type="Ensembl" id="ENSCSAVP00000019964.1"/>
    </source>
</evidence>
<keyword evidence="1" id="KW-1133">Transmembrane helix</keyword>
<keyword evidence="1" id="KW-0812">Transmembrane</keyword>
<proteinExistence type="predicted"/>
<name>H2ZQU8_CIOSA</name>
<evidence type="ECO:0000313" key="3">
    <source>
        <dbReference type="Proteomes" id="UP000007875"/>
    </source>
</evidence>
<accession>H2ZQU8</accession>